<dbReference type="RefSeq" id="WP_200242783.1">
    <property type="nucleotide sequence ID" value="NZ_JAENHK010000001.1"/>
</dbReference>
<name>A0ABS1FQT9_9FLAO</name>
<reference evidence="2" key="1">
    <citation type="submission" date="2021-01" db="EMBL/GenBank/DDBJ databases">
        <title>Genome public.</title>
        <authorList>
            <person name="Liu C."/>
            <person name="Sun Q."/>
        </authorList>
    </citation>
    <scope>NUCLEOTIDE SEQUENCE [LARGE SCALE GENOMIC DNA]</scope>
    <source>
        <strain evidence="2">YIM B02567</strain>
    </source>
</reference>
<evidence type="ECO:0000313" key="1">
    <source>
        <dbReference type="EMBL" id="MBK1894792.1"/>
    </source>
</evidence>
<accession>A0ABS1FQT9</accession>
<organism evidence="1 2">
    <name type="scientific">Chryseobacterium paridis</name>
    <dbReference type="NCBI Taxonomy" id="2800328"/>
    <lineage>
        <taxon>Bacteria</taxon>
        <taxon>Pseudomonadati</taxon>
        <taxon>Bacteroidota</taxon>
        <taxon>Flavobacteriia</taxon>
        <taxon>Flavobacteriales</taxon>
        <taxon>Weeksellaceae</taxon>
        <taxon>Chryseobacterium group</taxon>
        <taxon>Chryseobacterium</taxon>
    </lineage>
</organism>
<evidence type="ECO:0000313" key="2">
    <source>
        <dbReference type="Proteomes" id="UP000628669"/>
    </source>
</evidence>
<dbReference type="Proteomes" id="UP000628669">
    <property type="component" value="Unassembled WGS sequence"/>
</dbReference>
<protein>
    <submittedName>
        <fullName evidence="1">Uncharacterized protein</fullName>
    </submittedName>
</protein>
<gene>
    <name evidence="1" type="ORF">JHL15_03355</name>
</gene>
<proteinExistence type="predicted"/>
<sequence length="161" mass="18390">MLNILKKLFFGSSNAIESNLNNNDINRSLKVHKDNIEVNKYVELGNNSVNYSKEYSFITPPEILKILNNKTLMWVDEKNNLMGISSKKESLLFSLSDVKNLEITNMLPAKGYGCGYFSIRLLNSKIFDISMSDTYNFDIYADEISEKLGVKVVFGPEFYNC</sequence>
<dbReference type="EMBL" id="JAENHK010000001">
    <property type="protein sequence ID" value="MBK1894792.1"/>
    <property type="molecule type" value="Genomic_DNA"/>
</dbReference>
<keyword evidence="2" id="KW-1185">Reference proteome</keyword>
<comment type="caution">
    <text evidence="1">The sequence shown here is derived from an EMBL/GenBank/DDBJ whole genome shotgun (WGS) entry which is preliminary data.</text>
</comment>